<dbReference type="Gene3D" id="3.20.20.70">
    <property type="entry name" value="Aldolase class I"/>
    <property type="match status" value="1"/>
</dbReference>
<accession>A0A1C0ZXI6</accession>
<evidence type="ECO:0000256" key="3">
    <source>
        <dbReference type="ARBA" id="ARBA00011233"/>
    </source>
</evidence>
<dbReference type="Pfam" id="PF01081">
    <property type="entry name" value="Aldolase"/>
    <property type="match status" value="1"/>
</dbReference>
<dbReference type="CDD" id="cd00452">
    <property type="entry name" value="KDPG_aldolase"/>
    <property type="match status" value="1"/>
</dbReference>
<dbReference type="InterPro" id="IPR013785">
    <property type="entry name" value="Aldolase_TIM"/>
</dbReference>
<dbReference type="PANTHER" id="PTHR30246">
    <property type="entry name" value="2-KETO-3-DEOXY-6-PHOSPHOGLUCONATE ALDOLASE"/>
    <property type="match status" value="1"/>
</dbReference>
<evidence type="ECO:0000313" key="7">
    <source>
        <dbReference type="Proteomes" id="UP000093309"/>
    </source>
</evidence>
<dbReference type="EMBL" id="LYPC01000027">
    <property type="protein sequence ID" value="OCT12787.1"/>
    <property type="molecule type" value="Genomic_DNA"/>
</dbReference>
<organism evidence="6 7">
    <name type="scientific">Paenibacillus pectinilyticus</name>
    <dbReference type="NCBI Taxonomy" id="512399"/>
    <lineage>
        <taxon>Bacteria</taxon>
        <taxon>Bacillati</taxon>
        <taxon>Bacillota</taxon>
        <taxon>Bacilli</taxon>
        <taxon>Bacillales</taxon>
        <taxon>Paenibacillaceae</taxon>
        <taxon>Paenibacillus</taxon>
    </lineage>
</organism>
<reference evidence="7" key="1">
    <citation type="submission" date="2016-05" db="EMBL/GenBank/DDBJ databases">
        <title>Paenibacillus oryzae. sp. nov., isolated from the rice root.</title>
        <authorList>
            <person name="Zhang J."/>
            <person name="Zhang X."/>
        </authorList>
    </citation>
    <scope>NUCLEOTIDE SEQUENCE [LARGE SCALE GENOMIC DNA]</scope>
    <source>
        <strain evidence="7">KCTC13222</strain>
    </source>
</reference>
<keyword evidence="7" id="KW-1185">Reference proteome</keyword>
<protein>
    <recommendedName>
        <fullName evidence="8">2-dehydro-3-deoxyphosphogluconate aldolase</fullName>
    </recommendedName>
</protein>
<evidence type="ECO:0008006" key="8">
    <source>
        <dbReference type="Google" id="ProtNLM"/>
    </source>
</evidence>
<dbReference type="InterPro" id="IPR000887">
    <property type="entry name" value="Aldlse_KDPG_KHG"/>
</dbReference>
<dbReference type="PANTHER" id="PTHR30246:SF1">
    <property type="entry name" value="2-DEHYDRO-3-DEOXY-6-PHOSPHOGALACTONATE ALDOLASE-RELATED"/>
    <property type="match status" value="1"/>
</dbReference>
<evidence type="ECO:0000256" key="4">
    <source>
        <dbReference type="ARBA" id="ARBA00023239"/>
    </source>
</evidence>
<keyword evidence="4" id="KW-0456">Lyase</keyword>
<evidence type="ECO:0000313" key="6">
    <source>
        <dbReference type="EMBL" id="OCT12787.1"/>
    </source>
</evidence>
<comment type="similarity">
    <text evidence="2">Belongs to the KHG/KDPG aldolase family.</text>
</comment>
<proteinExistence type="inferred from homology"/>
<dbReference type="GO" id="GO:0016829">
    <property type="term" value="F:lyase activity"/>
    <property type="evidence" value="ECO:0007669"/>
    <property type="project" value="UniProtKB-KW"/>
</dbReference>
<comment type="caution">
    <text evidence="6">The sequence shown here is derived from an EMBL/GenBank/DDBJ whole genome shotgun (WGS) entry which is preliminary data.</text>
</comment>
<comment type="pathway">
    <text evidence="1">Carbohydrate acid metabolism.</text>
</comment>
<keyword evidence="5" id="KW-0119">Carbohydrate metabolism</keyword>
<evidence type="ECO:0000256" key="5">
    <source>
        <dbReference type="ARBA" id="ARBA00023277"/>
    </source>
</evidence>
<name>A0A1C0ZXI6_9BACL</name>
<dbReference type="STRING" id="512399.A8709_32575"/>
<dbReference type="SUPFAM" id="SSF51569">
    <property type="entry name" value="Aldolase"/>
    <property type="match status" value="1"/>
</dbReference>
<dbReference type="AlphaFoldDB" id="A0A1C0ZXI6"/>
<gene>
    <name evidence="6" type="ORF">A8709_32575</name>
</gene>
<sequence length="212" mass="22731">MTSNQQFLHHIQQEKLIAIIRGIPQQLMAPLFEALYEGGIRIVEVTMNSPDALQSIRAMNDQFGTKMMIGAGTVLDGAMAWAAVEAGSRFLLAPNLDEEMIRTAIQLGIPSIPGVLTPSEIMIAVRLGAPFVKLFPISSFGPKYIQEIRAPLDQINMIAVGGIHESNARAYLEAGAIGLGVGGSLIDKSFVAAGDFKAITEKAKRLVSAVQD</sequence>
<evidence type="ECO:0000256" key="2">
    <source>
        <dbReference type="ARBA" id="ARBA00006906"/>
    </source>
</evidence>
<comment type="subunit">
    <text evidence="3">Homotrimer.</text>
</comment>
<evidence type="ECO:0000256" key="1">
    <source>
        <dbReference type="ARBA" id="ARBA00004761"/>
    </source>
</evidence>
<dbReference type="RefSeq" id="WP_065856958.1">
    <property type="nucleotide sequence ID" value="NZ_LYPC01000027.1"/>
</dbReference>
<dbReference type="NCBIfam" id="TIGR01182">
    <property type="entry name" value="eda"/>
    <property type="match status" value="1"/>
</dbReference>
<dbReference type="Proteomes" id="UP000093309">
    <property type="component" value="Unassembled WGS sequence"/>
</dbReference>